<dbReference type="Proteomes" id="UP000050761">
    <property type="component" value="Unassembled WGS sequence"/>
</dbReference>
<evidence type="ECO:0000313" key="1">
    <source>
        <dbReference type="EMBL" id="VDO21504.1"/>
    </source>
</evidence>
<protein>
    <submittedName>
        <fullName evidence="3">DDE Tnp4 domain-containing protein</fullName>
    </submittedName>
</protein>
<reference evidence="3" key="2">
    <citation type="submission" date="2019-09" db="UniProtKB">
        <authorList>
            <consortium name="WormBaseParasite"/>
        </authorList>
    </citation>
    <scope>IDENTIFICATION</scope>
</reference>
<reference evidence="1 2" key="1">
    <citation type="submission" date="2018-11" db="EMBL/GenBank/DDBJ databases">
        <authorList>
            <consortium name="Pathogen Informatics"/>
        </authorList>
    </citation>
    <scope>NUCLEOTIDE SEQUENCE [LARGE SCALE GENOMIC DNA]</scope>
</reference>
<evidence type="ECO:0000313" key="3">
    <source>
        <dbReference type="WBParaSite" id="HPBE_0000181501-mRNA-1"/>
    </source>
</evidence>
<keyword evidence="2" id="KW-1185">Reference proteome</keyword>
<accession>A0A183F6M3</accession>
<sequence length="197" mass="21809">MNPRSYLEFVRLYSDEFEELHARVYHKLVHARTHLGPIGTRHRLAMFLRYVGHGGTWTQMSGEFAIGSSTASKITRDVAGAIIDCDDVAFPTPTRSTWMAALNGFQRSSSYPAAIGALDGKHIACVVCVLCQAALLRSITVSWIPQRPSHSGSAYYNSKGFYSIVLLAVVDADYRCLLYYLGKQYTTQNKLGNGSGY</sequence>
<dbReference type="WBParaSite" id="HPBE_0000181501-mRNA-1">
    <property type="protein sequence ID" value="HPBE_0000181501-mRNA-1"/>
    <property type="gene ID" value="HPBE_0000181501"/>
</dbReference>
<accession>A0A3P7UBS2</accession>
<dbReference type="AlphaFoldDB" id="A0A183F6M3"/>
<proteinExistence type="predicted"/>
<organism evidence="2 3">
    <name type="scientific">Heligmosomoides polygyrus</name>
    <name type="common">Parasitic roundworm</name>
    <dbReference type="NCBI Taxonomy" id="6339"/>
    <lineage>
        <taxon>Eukaryota</taxon>
        <taxon>Metazoa</taxon>
        <taxon>Ecdysozoa</taxon>
        <taxon>Nematoda</taxon>
        <taxon>Chromadorea</taxon>
        <taxon>Rhabditida</taxon>
        <taxon>Rhabditina</taxon>
        <taxon>Rhabditomorpha</taxon>
        <taxon>Strongyloidea</taxon>
        <taxon>Heligmosomidae</taxon>
        <taxon>Heligmosomoides</taxon>
    </lineage>
</organism>
<evidence type="ECO:0000313" key="2">
    <source>
        <dbReference type="Proteomes" id="UP000050761"/>
    </source>
</evidence>
<name>A0A183F6M3_HELPZ</name>
<dbReference type="EMBL" id="UZAH01002265">
    <property type="protein sequence ID" value="VDO21504.1"/>
    <property type="molecule type" value="Genomic_DNA"/>
</dbReference>
<gene>
    <name evidence="1" type="ORF">HPBE_LOCUS1816</name>
</gene>
<dbReference type="OrthoDB" id="5874107at2759"/>